<dbReference type="Pfam" id="PF25597">
    <property type="entry name" value="SH3_retrovirus"/>
    <property type="match status" value="1"/>
</dbReference>
<feature type="region of interest" description="Disordered" evidence="1">
    <location>
        <begin position="451"/>
        <end position="481"/>
    </location>
</feature>
<dbReference type="EMBL" id="NBSK02000005">
    <property type="protein sequence ID" value="KAJ0202736.1"/>
    <property type="molecule type" value="Genomic_DNA"/>
</dbReference>
<reference evidence="3 4" key="1">
    <citation type="journal article" date="2017" name="Nat. Commun.">
        <title>Genome assembly with in vitro proximity ligation data and whole-genome triplication in lettuce.</title>
        <authorList>
            <person name="Reyes-Chin-Wo S."/>
            <person name="Wang Z."/>
            <person name="Yang X."/>
            <person name="Kozik A."/>
            <person name="Arikit S."/>
            <person name="Song C."/>
            <person name="Xia L."/>
            <person name="Froenicke L."/>
            <person name="Lavelle D.O."/>
            <person name="Truco M.J."/>
            <person name="Xia R."/>
            <person name="Zhu S."/>
            <person name="Xu C."/>
            <person name="Xu H."/>
            <person name="Xu X."/>
            <person name="Cox K."/>
            <person name="Korf I."/>
            <person name="Meyers B.C."/>
            <person name="Michelmore R.W."/>
        </authorList>
    </citation>
    <scope>NUCLEOTIDE SEQUENCE [LARGE SCALE GENOMIC DNA]</scope>
    <source>
        <strain evidence="4">cv. Salinas</strain>
        <tissue evidence="3">Seedlings</tissue>
    </source>
</reference>
<name>A0A9R1VDL2_LACSA</name>
<feature type="region of interest" description="Disordered" evidence="1">
    <location>
        <begin position="227"/>
        <end position="278"/>
    </location>
</feature>
<dbReference type="Gene3D" id="3.30.420.10">
    <property type="entry name" value="Ribonuclease H-like superfamily/Ribonuclease H"/>
    <property type="match status" value="1"/>
</dbReference>
<evidence type="ECO:0000313" key="3">
    <source>
        <dbReference type="EMBL" id="KAJ0202736.1"/>
    </source>
</evidence>
<sequence>MFRHVVGFKQSVSFKEILRVAMLIFWNTRATSWASSPRREFSSYREFIIFLSSKPPINELDEENDVRNYVHAGVGARVSNPVDESSVRETVDPTIISDLEKQRALHRESEKLCVGHIKNSLSDQLYDLYTSVKDLIELWSALELKYKAHEEGTNKYIVSKYLEFQMADDKPIMEQVHELQVGAIIAKLPPLWKDFSKRMMHKYEDYSLDDMMKHLHIKEETRIKGKCGKVGSSVHHVSTGDSSHKTKSGRQNKRNLGPKNQSFKKPSHQNPNSNSKRVVPCHLYKEIGHYARECKDRKSGPVAHAVEQVTDMVASVNLGEIFMISSLTLAICARGLFVDTVHVCGQRESFRTYRSMPLGTVVVYVNGHRAEVQGRGDVRLKYTHGEWVTLQYVLYVPTISKGLVYADKFDKGGLKMELEKGTIMITNYRRYVRRANNCSWMYRLCLSDDGSSSGSSVDSNGASITKNGIKHERTSPYTPQHNGLAERKIKTLCEMVNCMLNQSDKPNNMGGGELLTACYVHNRITSRVIPRSPYELWKCRKPNLDYLKVWGCVAYYRTPDPKRTKLGARANKSIFIGYDYNNNAYQLLDIESGFVVESGDVEFFEDKFSRDDENSSHTTSTTIYREILHLLL</sequence>
<evidence type="ECO:0000259" key="2">
    <source>
        <dbReference type="PROSITE" id="PS50994"/>
    </source>
</evidence>
<comment type="caution">
    <text evidence="3">The sequence shown here is derived from an EMBL/GenBank/DDBJ whole genome shotgun (WGS) entry which is preliminary data.</text>
</comment>
<gene>
    <name evidence="3" type="ORF">LSAT_V11C500229490</name>
</gene>
<dbReference type="GO" id="GO:0003676">
    <property type="term" value="F:nucleic acid binding"/>
    <property type="evidence" value="ECO:0007669"/>
    <property type="project" value="InterPro"/>
</dbReference>
<feature type="compositionally biased region" description="Polar residues" evidence="1">
    <location>
        <begin position="258"/>
        <end position="276"/>
    </location>
</feature>
<protein>
    <recommendedName>
        <fullName evidence="2">Integrase catalytic domain-containing protein</fullName>
    </recommendedName>
</protein>
<dbReference type="PANTHER" id="PTHR47592:SF30">
    <property type="entry name" value="CCHC-TYPE DOMAIN-CONTAINING PROTEIN"/>
    <property type="match status" value="1"/>
</dbReference>
<dbReference type="Proteomes" id="UP000235145">
    <property type="component" value="Unassembled WGS sequence"/>
</dbReference>
<dbReference type="InterPro" id="IPR057670">
    <property type="entry name" value="SH3_retrovirus"/>
</dbReference>
<dbReference type="InterPro" id="IPR001584">
    <property type="entry name" value="Integrase_cat-core"/>
</dbReference>
<proteinExistence type="predicted"/>
<evidence type="ECO:0000256" key="1">
    <source>
        <dbReference type="SAM" id="MobiDB-lite"/>
    </source>
</evidence>
<dbReference type="GO" id="GO:0015074">
    <property type="term" value="P:DNA integration"/>
    <property type="evidence" value="ECO:0007669"/>
    <property type="project" value="InterPro"/>
</dbReference>
<feature type="domain" description="Integrase catalytic" evidence="2">
    <location>
        <begin position="446"/>
        <end position="541"/>
    </location>
</feature>
<dbReference type="PROSITE" id="PS50994">
    <property type="entry name" value="INTEGRASE"/>
    <property type="match status" value="1"/>
</dbReference>
<feature type="compositionally biased region" description="Low complexity" evidence="1">
    <location>
        <begin position="451"/>
        <end position="463"/>
    </location>
</feature>
<evidence type="ECO:0000313" key="4">
    <source>
        <dbReference type="Proteomes" id="UP000235145"/>
    </source>
</evidence>
<dbReference type="PANTHER" id="PTHR47592">
    <property type="entry name" value="PBF68 PROTEIN"/>
    <property type="match status" value="1"/>
</dbReference>
<dbReference type="Pfam" id="PF22936">
    <property type="entry name" value="Pol_BBD"/>
    <property type="match status" value="1"/>
</dbReference>
<dbReference type="InterPro" id="IPR054722">
    <property type="entry name" value="PolX-like_BBD"/>
</dbReference>
<accession>A0A9R1VDL2</accession>
<organism evidence="3 4">
    <name type="scientific">Lactuca sativa</name>
    <name type="common">Garden lettuce</name>
    <dbReference type="NCBI Taxonomy" id="4236"/>
    <lineage>
        <taxon>Eukaryota</taxon>
        <taxon>Viridiplantae</taxon>
        <taxon>Streptophyta</taxon>
        <taxon>Embryophyta</taxon>
        <taxon>Tracheophyta</taxon>
        <taxon>Spermatophyta</taxon>
        <taxon>Magnoliopsida</taxon>
        <taxon>eudicotyledons</taxon>
        <taxon>Gunneridae</taxon>
        <taxon>Pentapetalae</taxon>
        <taxon>asterids</taxon>
        <taxon>campanulids</taxon>
        <taxon>Asterales</taxon>
        <taxon>Asteraceae</taxon>
        <taxon>Cichorioideae</taxon>
        <taxon>Cichorieae</taxon>
        <taxon>Lactucinae</taxon>
        <taxon>Lactuca</taxon>
    </lineage>
</organism>
<dbReference type="Pfam" id="PF14223">
    <property type="entry name" value="Retrotran_gag_2"/>
    <property type="match status" value="1"/>
</dbReference>
<keyword evidence="4" id="KW-1185">Reference proteome</keyword>
<dbReference type="InterPro" id="IPR036397">
    <property type="entry name" value="RNaseH_sf"/>
</dbReference>
<dbReference type="AlphaFoldDB" id="A0A9R1VDL2"/>
<dbReference type="InterPro" id="IPR012337">
    <property type="entry name" value="RNaseH-like_sf"/>
</dbReference>
<dbReference type="SUPFAM" id="SSF53098">
    <property type="entry name" value="Ribonuclease H-like"/>
    <property type="match status" value="1"/>
</dbReference>